<evidence type="ECO:0000256" key="4">
    <source>
        <dbReference type="ARBA" id="ARBA00022989"/>
    </source>
</evidence>
<keyword evidence="4 6" id="KW-1133">Transmembrane helix</keyword>
<dbReference type="InterPro" id="IPR050250">
    <property type="entry name" value="Macrolide_Exporter_MacB"/>
</dbReference>
<dbReference type="GO" id="GO:0022857">
    <property type="term" value="F:transmembrane transporter activity"/>
    <property type="evidence" value="ECO:0007669"/>
    <property type="project" value="TreeGrafter"/>
</dbReference>
<keyword evidence="5 6" id="KW-0472">Membrane</keyword>
<dbReference type="InterPro" id="IPR025857">
    <property type="entry name" value="MacB_PCD"/>
</dbReference>
<gene>
    <name evidence="9" type="ORF">GS398_06040</name>
</gene>
<dbReference type="Pfam" id="PF02687">
    <property type="entry name" value="FtsX"/>
    <property type="match status" value="2"/>
</dbReference>
<keyword evidence="2" id="KW-1003">Cell membrane</keyword>
<keyword evidence="3 6" id="KW-0812">Transmembrane</keyword>
<feature type="transmembrane region" description="Helical" evidence="6">
    <location>
        <begin position="381"/>
        <end position="404"/>
    </location>
</feature>
<dbReference type="AlphaFoldDB" id="A0A7K1XV18"/>
<dbReference type="Pfam" id="PF12704">
    <property type="entry name" value="MacB_PCD"/>
    <property type="match status" value="1"/>
</dbReference>
<accession>A0A7K1XV18</accession>
<dbReference type="EMBL" id="WVHS01000001">
    <property type="protein sequence ID" value="MXV14851.1"/>
    <property type="molecule type" value="Genomic_DNA"/>
</dbReference>
<feature type="transmembrane region" description="Helical" evidence="6">
    <location>
        <begin position="285"/>
        <end position="307"/>
    </location>
</feature>
<feature type="transmembrane region" description="Helical" evidence="6">
    <location>
        <begin position="676"/>
        <end position="698"/>
    </location>
</feature>
<feature type="domain" description="MacB-like periplasmic core" evidence="8">
    <location>
        <begin position="21"/>
        <end position="245"/>
    </location>
</feature>
<dbReference type="Proteomes" id="UP000451233">
    <property type="component" value="Unassembled WGS sequence"/>
</dbReference>
<evidence type="ECO:0000256" key="1">
    <source>
        <dbReference type="ARBA" id="ARBA00004651"/>
    </source>
</evidence>
<evidence type="ECO:0000313" key="9">
    <source>
        <dbReference type="EMBL" id="MXV14851.1"/>
    </source>
</evidence>
<evidence type="ECO:0000259" key="8">
    <source>
        <dbReference type="Pfam" id="PF12704"/>
    </source>
</evidence>
<evidence type="ECO:0000256" key="5">
    <source>
        <dbReference type="ARBA" id="ARBA00023136"/>
    </source>
</evidence>
<dbReference type="InterPro" id="IPR003838">
    <property type="entry name" value="ABC3_permease_C"/>
</dbReference>
<feature type="transmembrane region" description="Helical" evidence="6">
    <location>
        <begin position="728"/>
        <end position="744"/>
    </location>
</feature>
<organism evidence="9 10">
    <name type="scientific">Hufsiella ginkgonis</name>
    <dbReference type="NCBI Taxonomy" id="2695274"/>
    <lineage>
        <taxon>Bacteria</taxon>
        <taxon>Pseudomonadati</taxon>
        <taxon>Bacteroidota</taxon>
        <taxon>Sphingobacteriia</taxon>
        <taxon>Sphingobacteriales</taxon>
        <taxon>Sphingobacteriaceae</taxon>
        <taxon>Hufsiella</taxon>
    </lineage>
</organism>
<evidence type="ECO:0000259" key="7">
    <source>
        <dbReference type="Pfam" id="PF02687"/>
    </source>
</evidence>
<name>A0A7K1XV18_9SPHI</name>
<protein>
    <submittedName>
        <fullName evidence="9">FtsX-like permease family protein</fullName>
    </submittedName>
</protein>
<feature type="domain" description="ABC3 transporter permease C-terminal" evidence="7">
    <location>
        <begin position="290"/>
        <end position="408"/>
    </location>
</feature>
<sequence>MLINYIKIGWRNFTRHRSFAAINVVGLASGIACCILIFTLISFHLSFDTFHTRKDRIYRLVTQWHDDGIGYSPAVPQPLGKAFREDFDFAEKTARIVDYQNILISVKNGGELKKFSERWGIAYTEPAYFDIFDFPLLKGDRATMLKEPGTALVTEKLAKKYFGDKNPMNQVIRVDNRFDYKITGVLRDIPENTDLRQEIYLSYINLKDWNPWIAGNDSWGGVYSGCKAYALLKPNVNSKKVAAAMPLISKKYFKGRDQKIWRFALQPVADMHFNPDYDGYADTKYLWALFFIGVFLIVTASVNFINLATAQALNRSREVGIRKVLGSLQSQVFWQFIAETAIITASAIVLAVAISAVGLPWLNNLFESEMSLHLFSNGPLLAFLVLLGVVVTFLSGSYPGLVLARFQPVLALKSKLSQRHIGGFSLRRILVVAQFSISQMMIIGTLVIAGQIRYSRTSDLGFNKDAVVMLPLPDNDKVKMTALRSRLQELPGVQNLSLCWQAPAASSNNTTGLIYENRAEEEHWSVNTKNADDQYLKTFGLTLVAGRNLYPADTAREFLVNETFVKKLGLKSPKEVIGKLLTVNRTVKAPIVGVVKDFYNYSFRSEISAVCISSDWGNYGNCAVKIDMRSAKTTLPAFQKIWNETYPDYLYEYQFLDDSIAGFYRMDNIMLKLTQAFAGIAVLIGSLGLYGLISFMAVRKTKEIGLRKVLGATIPGILWIFGKEFSRLLVIAFLIAAPLAWWAMRKYLEEFQYKMGIGPGIFLLAIGGTFAIAAVTIGYRSIKAALANPVKSLRTE</sequence>
<proteinExistence type="predicted"/>
<dbReference type="PANTHER" id="PTHR30572:SF18">
    <property type="entry name" value="ABC-TYPE MACROLIDE FAMILY EXPORT SYSTEM PERMEASE COMPONENT 2"/>
    <property type="match status" value="1"/>
</dbReference>
<dbReference type="PROSITE" id="PS51257">
    <property type="entry name" value="PROKAR_LIPOPROTEIN"/>
    <property type="match status" value="1"/>
</dbReference>
<evidence type="ECO:0000256" key="6">
    <source>
        <dbReference type="SAM" id="Phobius"/>
    </source>
</evidence>
<evidence type="ECO:0000256" key="3">
    <source>
        <dbReference type="ARBA" id="ARBA00022692"/>
    </source>
</evidence>
<dbReference type="PANTHER" id="PTHR30572">
    <property type="entry name" value="MEMBRANE COMPONENT OF TRANSPORTER-RELATED"/>
    <property type="match status" value="1"/>
</dbReference>
<feature type="transmembrane region" description="Helical" evidence="6">
    <location>
        <begin position="21"/>
        <end position="47"/>
    </location>
</feature>
<evidence type="ECO:0000256" key="2">
    <source>
        <dbReference type="ARBA" id="ARBA00022475"/>
    </source>
</evidence>
<comment type="caution">
    <text evidence="9">The sequence shown here is derived from an EMBL/GenBank/DDBJ whole genome shotgun (WGS) entry which is preliminary data.</text>
</comment>
<keyword evidence="10" id="KW-1185">Reference proteome</keyword>
<feature type="transmembrane region" description="Helical" evidence="6">
    <location>
        <begin position="425"/>
        <end position="449"/>
    </location>
</feature>
<reference evidence="9 10" key="1">
    <citation type="submission" date="2019-11" db="EMBL/GenBank/DDBJ databases">
        <title>Pedobacter sp. HMF7056 Genome sequencing and assembly.</title>
        <authorList>
            <person name="Kang H."/>
            <person name="Kim H."/>
            <person name="Joh K."/>
        </authorList>
    </citation>
    <scope>NUCLEOTIDE SEQUENCE [LARGE SCALE GENOMIC DNA]</scope>
    <source>
        <strain evidence="9 10">HMF7056</strain>
    </source>
</reference>
<dbReference type="GO" id="GO:0005886">
    <property type="term" value="C:plasma membrane"/>
    <property type="evidence" value="ECO:0007669"/>
    <property type="project" value="UniProtKB-SubCell"/>
</dbReference>
<evidence type="ECO:0000313" key="10">
    <source>
        <dbReference type="Proteomes" id="UP000451233"/>
    </source>
</evidence>
<comment type="subcellular location">
    <subcellularLocation>
        <location evidence="1">Cell membrane</location>
        <topology evidence="1">Multi-pass membrane protein</topology>
    </subcellularLocation>
</comment>
<feature type="transmembrane region" description="Helical" evidence="6">
    <location>
        <begin position="332"/>
        <end position="361"/>
    </location>
</feature>
<feature type="transmembrane region" description="Helical" evidence="6">
    <location>
        <begin position="756"/>
        <end position="779"/>
    </location>
</feature>
<feature type="domain" description="ABC3 transporter permease C-terminal" evidence="7">
    <location>
        <begin position="677"/>
        <end position="785"/>
    </location>
</feature>
<dbReference type="RefSeq" id="WP_160905796.1">
    <property type="nucleotide sequence ID" value="NZ_WVHS01000001.1"/>
</dbReference>